<dbReference type="RefSeq" id="WP_237873797.1">
    <property type="nucleotide sequence ID" value="NZ_JAKLUA010000022.1"/>
</dbReference>
<feature type="transmembrane region" description="Helical" evidence="1">
    <location>
        <begin position="76"/>
        <end position="96"/>
    </location>
</feature>
<proteinExistence type="predicted"/>
<keyword evidence="3" id="KW-1185">Reference proteome</keyword>
<keyword evidence="1" id="KW-0472">Membrane</keyword>
<comment type="caution">
    <text evidence="2">The sequence shown here is derived from an EMBL/GenBank/DDBJ whole genome shotgun (WGS) entry which is preliminary data.</text>
</comment>
<keyword evidence="1" id="KW-1133">Transmembrane helix</keyword>
<feature type="transmembrane region" description="Helical" evidence="1">
    <location>
        <begin position="47"/>
        <end position="64"/>
    </location>
</feature>
<organism evidence="2 3">
    <name type="scientific">Bradyrhizobium zhengyangense</name>
    <dbReference type="NCBI Taxonomy" id="2911009"/>
    <lineage>
        <taxon>Bacteria</taxon>
        <taxon>Pseudomonadati</taxon>
        <taxon>Pseudomonadota</taxon>
        <taxon>Alphaproteobacteria</taxon>
        <taxon>Hyphomicrobiales</taxon>
        <taxon>Nitrobacteraceae</taxon>
        <taxon>Bradyrhizobium</taxon>
    </lineage>
</organism>
<gene>
    <name evidence="2" type="ORF">L6637_36960</name>
</gene>
<evidence type="ECO:0000313" key="2">
    <source>
        <dbReference type="EMBL" id="MCG2672551.1"/>
    </source>
</evidence>
<dbReference type="NCBIfam" id="NF041635">
    <property type="entry name" value="STM3941_fam"/>
    <property type="match status" value="1"/>
</dbReference>
<dbReference type="InterPro" id="IPR048136">
    <property type="entry name" value="STM3941-like"/>
</dbReference>
<name>A0ABS9M089_9BRAD</name>
<reference evidence="2" key="1">
    <citation type="submission" date="2022-01" db="EMBL/GenBank/DDBJ databases">
        <title>Genome sequnece data of strain Bradyrhizobium sp. nov.</title>
        <authorList>
            <person name="Zhang J."/>
        </authorList>
    </citation>
    <scope>NUCLEOTIDE SEQUENCE</scope>
    <source>
        <strain evidence="2">WYCCWR 12774</strain>
    </source>
</reference>
<sequence length="220" mass="23847">MAMLGESMHTRPDGVAVADNRQSIPSATCIDSSHDLEVGQCVTRMRLLVAAGFAVTLLSASLAFDWWGEIAPYETTIGYLGVALFGPVTAWLIWMLPAERGPVVIVTLFGIRDLRIGNEFLLWESIADVSAEECRGRKAIVLTPTPALQRQLSYIRAATRGAQDERIVIRPEGLATDFDTLLRACRDCHAAANPAAANNQAIALQQEDERGTRGIALQAS</sequence>
<protein>
    <recommendedName>
        <fullName evidence="4">PH domain-containing protein</fullName>
    </recommendedName>
</protein>
<evidence type="ECO:0000256" key="1">
    <source>
        <dbReference type="SAM" id="Phobius"/>
    </source>
</evidence>
<dbReference type="Proteomes" id="UP001139012">
    <property type="component" value="Unassembled WGS sequence"/>
</dbReference>
<evidence type="ECO:0000313" key="3">
    <source>
        <dbReference type="Proteomes" id="UP001139012"/>
    </source>
</evidence>
<keyword evidence="1" id="KW-0812">Transmembrane</keyword>
<accession>A0ABS9M089</accession>
<evidence type="ECO:0008006" key="4">
    <source>
        <dbReference type="Google" id="ProtNLM"/>
    </source>
</evidence>
<dbReference type="EMBL" id="JAKLUA010000022">
    <property type="protein sequence ID" value="MCG2672551.1"/>
    <property type="molecule type" value="Genomic_DNA"/>
</dbReference>